<dbReference type="EMBL" id="BMZQ01000001">
    <property type="protein sequence ID" value="GHD05842.1"/>
    <property type="molecule type" value="Genomic_DNA"/>
</dbReference>
<reference evidence="2" key="2">
    <citation type="submission" date="2020-09" db="EMBL/GenBank/DDBJ databases">
        <authorList>
            <person name="Sun Q."/>
            <person name="Kim S."/>
        </authorList>
    </citation>
    <scope>NUCLEOTIDE SEQUENCE</scope>
    <source>
        <strain evidence="2">KCTC 42249</strain>
    </source>
</reference>
<comment type="caution">
    <text evidence="2">The sequence shown here is derived from an EMBL/GenBank/DDBJ whole genome shotgun (WGS) entry which is preliminary data.</text>
</comment>
<keyword evidence="1" id="KW-1133">Transmembrane helix</keyword>
<evidence type="ECO:0000256" key="1">
    <source>
        <dbReference type="SAM" id="Phobius"/>
    </source>
</evidence>
<organism evidence="2 3">
    <name type="scientific">Tianweitania populi</name>
    <dbReference type="NCBI Taxonomy" id="1607949"/>
    <lineage>
        <taxon>Bacteria</taxon>
        <taxon>Pseudomonadati</taxon>
        <taxon>Pseudomonadota</taxon>
        <taxon>Alphaproteobacteria</taxon>
        <taxon>Hyphomicrobiales</taxon>
        <taxon>Phyllobacteriaceae</taxon>
        <taxon>Tianweitania</taxon>
    </lineage>
</organism>
<keyword evidence="1" id="KW-0472">Membrane</keyword>
<accession>A0A8J3DVX2</accession>
<dbReference type="AlphaFoldDB" id="A0A8J3DVX2"/>
<sequence>MQALLATMADWPPIAVYALVGALVGLIGFLVAYPFRQAGYKFAQFIPIILVASTVPLMPQLLPPLLIEAKINASLPQKIDDATTLQSASISEKELTYFFTIEGELPADFDVSVIKADNLSTFCSTFRSSFENRFYTKVIYDYQTQAGSKQFTVTPDDCR</sequence>
<protein>
    <submittedName>
        <fullName evidence="2">Uncharacterized protein</fullName>
    </submittedName>
</protein>
<reference evidence="2" key="1">
    <citation type="journal article" date="2014" name="Int. J. Syst. Evol. Microbiol.">
        <title>Complete genome sequence of Corynebacterium casei LMG S-19264T (=DSM 44701T), isolated from a smear-ripened cheese.</title>
        <authorList>
            <consortium name="US DOE Joint Genome Institute (JGI-PGF)"/>
            <person name="Walter F."/>
            <person name="Albersmeier A."/>
            <person name="Kalinowski J."/>
            <person name="Ruckert C."/>
        </authorList>
    </citation>
    <scope>NUCLEOTIDE SEQUENCE</scope>
    <source>
        <strain evidence="2">KCTC 42249</strain>
    </source>
</reference>
<feature type="transmembrane region" description="Helical" evidence="1">
    <location>
        <begin position="42"/>
        <end position="62"/>
    </location>
</feature>
<gene>
    <name evidence="2" type="ORF">GCM10016234_02490</name>
</gene>
<evidence type="ECO:0000313" key="3">
    <source>
        <dbReference type="Proteomes" id="UP000630142"/>
    </source>
</evidence>
<keyword evidence="3" id="KW-1185">Reference proteome</keyword>
<name>A0A8J3DVX2_9HYPH</name>
<dbReference type="Proteomes" id="UP000630142">
    <property type="component" value="Unassembled WGS sequence"/>
</dbReference>
<evidence type="ECO:0000313" key="2">
    <source>
        <dbReference type="EMBL" id="GHD05842.1"/>
    </source>
</evidence>
<feature type="transmembrane region" description="Helical" evidence="1">
    <location>
        <begin position="14"/>
        <end position="35"/>
    </location>
</feature>
<dbReference type="RefSeq" id="WP_189501091.1">
    <property type="nucleotide sequence ID" value="NZ_BMZQ01000001.1"/>
</dbReference>
<proteinExistence type="predicted"/>
<keyword evidence="1" id="KW-0812">Transmembrane</keyword>